<gene>
    <name evidence="1" type="ORF">LCGC14_2681600</name>
</gene>
<sequence length="77" mass="8499">MSDTKQVLNFVAYSVGLCCASICTSLPLDETTKRLNSECPTGVGPWEKANEGFRTGETNPCPCNENPETHKHYLFIC</sequence>
<dbReference type="AlphaFoldDB" id="A0A0F8ZL82"/>
<name>A0A0F8ZL82_9ZZZZ</name>
<accession>A0A0F8ZL82</accession>
<dbReference type="EMBL" id="LAZR01047289">
    <property type="protein sequence ID" value="KKK94562.1"/>
    <property type="molecule type" value="Genomic_DNA"/>
</dbReference>
<proteinExistence type="predicted"/>
<protein>
    <submittedName>
        <fullName evidence="1">Uncharacterized protein</fullName>
    </submittedName>
</protein>
<reference evidence="1" key="1">
    <citation type="journal article" date="2015" name="Nature">
        <title>Complex archaea that bridge the gap between prokaryotes and eukaryotes.</title>
        <authorList>
            <person name="Spang A."/>
            <person name="Saw J.H."/>
            <person name="Jorgensen S.L."/>
            <person name="Zaremba-Niedzwiedzka K."/>
            <person name="Martijn J."/>
            <person name="Lind A.E."/>
            <person name="van Eijk R."/>
            <person name="Schleper C."/>
            <person name="Guy L."/>
            <person name="Ettema T.J."/>
        </authorList>
    </citation>
    <scope>NUCLEOTIDE SEQUENCE</scope>
</reference>
<evidence type="ECO:0000313" key="1">
    <source>
        <dbReference type="EMBL" id="KKK94562.1"/>
    </source>
</evidence>
<organism evidence="1">
    <name type="scientific">marine sediment metagenome</name>
    <dbReference type="NCBI Taxonomy" id="412755"/>
    <lineage>
        <taxon>unclassified sequences</taxon>
        <taxon>metagenomes</taxon>
        <taxon>ecological metagenomes</taxon>
    </lineage>
</organism>
<comment type="caution">
    <text evidence="1">The sequence shown here is derived from an EMBL/GenBank/DDBJ whole genome shotgun (WGS) entry which is preliminary data.</text>
</comment>